<accession>A0ACC2GP11</accession>
<proteinExistence type="predicted"/>
<dbReference type="EMBL" id="CM055738">
    <property type="protein sequence ID" value="KAJ8005180.1"/>
    <property type="molecule type" value="Genomic_DNA"/>
</dbReference>
<comment type="caution">
    <text evidence="1">The sequence shown here is derived from an EMBL/GenBank/DDBJ whole genome shotgun (WGS) entry which is preliminary data.</text>
</comment>
<dbReference type="Proteomes" id="UP001157502">
    <property type="component" value="Chromosome 11"/>
</dbReference>
<evidence type="ECO:0000313" key="1">
    <source>
        <dbReference type="EMBL" id="KAJ8005180.1"/>
    </source>
</evidence>
<reference evidence="1" key="1">
    <citation type="submission" date="2021-05" db="EMBL/GenBank/DDBJ databases">
        <authorList>
            <person name="Pan Q."/>
            <person name="Jouanno E."/>
            <person name="Zahm M."/>
            <person name="Klopp C."/>
            <person name="Cabau C."/>
            <person name="Louis A."/>
            <person name="Berthelot C."/>
            <person name="Parey E."/>
            <person name="Roest Crollius H."/>
            <person name="Montfort J."/>
            <person name="Robinson-Rechavi M."/>
            <person name="Bouchez O."/>
            <person name="Lampietro C."/>
            <person name="Lopez Roques C."/>
            <person name="Donnadieu C."/>
            <person name="Postlethwait J."/>
            <person name="Bobe J."/>
            <person name="Dillon D."/>
            <person name="Chandos A."/>
            <person name="von Hippel F."/>
            <person name="Guiguen Y."/>
        </authorList>
    </citation>
    <scope>NUCLEOTIDE SEQUENCE</scope>
    <source>
        <strain evidence="1">YG-Jan2019</strain>
    </source>
</reference>
<sequence>MWQIFVLWGMSQLVTGRCQCESGNSEVYAEEGSQATLPCVCRPTSLTAAVIHWTRGQKGTLWRKSRNGLEYRGAGGRRVRVPHSQVGVGEYSMYIHGVRTEDGGKYTCMVQDGEKHIFNKVTLRVIKVSVSPPEPVEHSKIKLACSVHPWPAGATVSWEHNEKTVNPKSSAYAFSTARVGVLEGKASESMMGNWSCVISSHGMKQGNAATALTVRGIVNPSSDSVKVYAEVGSAVTLPCVFSNGLTPSHPVWERLDAGGSILPLPPSLNRSSLPSFPFLPPWDVSVQMGEVGQVDGGRYRCSATVEGYSLAREMQLVTAHVLINEPSTQKATVTLTCHLSDTSEVTDWDWVLVNANPNNTQSVSSIQKGRVLRINRVTDRNADQWVCRFHGKQGVLGNVTYHPSQMSGLRGETEPEASSKTVLVFSLGFLLVALLVLGQMYRNHRRRKMILQYPAMETIVHTTANEREERERSRVKEDKTFK</sequence>
<name>A0ACC2GP11_DALPE</name>
<gene>
    <name evidence="1" type="ORF">DPEC_G00143960</name>
</gene>
<protein>
    <submittedName>
        <fullName evidence="1">Uncharacterized protein</fullName>
    </submittedName>
</protein>
<evidence type="ECO:0000313" key="2">
    <source>
        <dbReference type="Proteomes" id="UP001157502"/>
    </source>
</evidence>
<organism evidence="1 2">
    <name type="scientific">Dallia pectoralis</name>
    <name type="common">Alaska blackfish</name>
    <dbReference type="NCBI Taxonomy" id="75939"/>
    <lineage>
        <taxon>Eukaryota</taxon>
        <taxon>Metazoa</taxon>
        <taxon>Chordata</taxon>
        <taxon>Craniata</taxon>
        <taxon>Vertebrata</taxon>
        <taxon>Euteleostomi</taxon>
        <taxon>Actinopterygii</taxon>
        <taxon>Neopterygii</taxon>
        <taxon>Teleostei</taxon>
        <taxon>Protacanthopterygii</taxon>
        <taxon>Esociformes</taxon>
        <taxon>Umbridae</taxon>
        <taxon>Dallia</taxon>
    </lineage>
</organism>
<keyword evidence="2" id="KW-1185">Reference proteome</keyword>